<evidence type="ECO:0000256" key="2">
    <source>
        <dbReference type="ARBA" id="ARBA00022692"/>
    </source>
</evidence>
<dbReference type="AlphaFoldDB" id="A0A553IGG3"/>
<evidence type="ECO:0000256" key="4">
    <source>
        <dbReference type="ARBA" id="ARBA00023136"/>
    </source>
</evidence>
<dbReference type="GO" id="GO:0006874">
    <property type="term" value="P:intracellular calcium ion homeostasis"/>
    <property type="evidence" value="ECO:0007669"/>
    <property type="project" value="TreeGrafter"/>
</dbReference>
<feature type="transmembrane region" description="Helical" evidence="5">
    <location>
        <begin position="175"/>
        <end position="193"/>
    </location>
</feature>
<feature type="domain" description="Sodium/calcium exchanger membrane region" evidence="6">
    <location>
        <begin position="174"/>
        <end position="323"/>
    </location>
</feature>
<evidence type="ECO:0000256" key="1">
    <source>
        <dbReference type="ARBA" id="ARBA00004141"/>
    </source>
</evidence>
<accession>A0A553IGG3</accession>
<dbReference type="PANTHER" id="PTHR10846:SF8">
    <property type="entry name" value="INNER MEMBRANE PROTEIN YRBG"/>
    <property type="match status" value="1"/>
</dbReference>
<dbReference type="Proteomes" id="UP000315938">
    <property type="component" value="Unassembled WGS sequence"/>
</dbReference>
<proteinExistence type="predicted"/>
<dbReference type="EMBL" id="VKID01000002">
    <property type="protein sequence ID" value="TRX99292.1"/>
    <property type="molecule type" value="Genomic_DNA"/>
</dbReference>
<feature type="transmembrane region" description="Helical" evidence="5">
    <location>
        <begin position="199"/>
        <end position="226"/>
    </location>
</feature>
<evidence type="ECO:0000256" key="5">
    <source>
        <dbReference type="SAM" id="Phobius"/>
    </source>
</evidence>
<feature type="transmembrane region" description="Helical" evidence="5">
    <location>
        <begin position="247"/>
        <end position="267"/>
    </location>
</feature>
<keyword evidence="4 5" id="KW-0472">Membrane</keyword>
<dbReference type="InterPro" id="IPR004837">
    <property type="entry name" value="NaCa_Exmemb"/>
</dbReference>
<dbReference type="NCBIfam" id="TIGR00367">
    <property type="entry name" value="calcium/sodium antiporter"/>
    <property type="match status" value="1"/>
</dbReference>
<dbReference type="GO" id="GO:0005262">
    <property type="term" value="F:calcium channel activity"/>
    <property type="evidence" value="ECO:0007669"/>
    <property type="project" value="TreeGrafter"/>
</dbReference>
<feature type="transmembrane region" description="Helical" evidence="5">
    <location>
        <begin position="6"/>
        <end position="25"/>
    </location>
</feature>
<comment type="subcellular location">
    <subcellularLocation>
        <location evidence="1">Membrane</location>
        <topology evidence="1">Multi-pass membrane protein</topology>
    </subcellularLocation>
</comment>
<evidence type="ECO:0000259" key="6">
    <source>
        <dbReference type="Pfam" id="PF01699"/>
    </source>
</evidence>
<dbReference type="GO" id="GO:0005886">
    <property type="term" value="C:plasma membrane"/>
    <property type="evidence" value="ECO:0007669"/>
    <property type="project" value="TreeGrafter"/>
</dbReference>
<name>A0A553IGG3_ACHLA</name>
<evidence type="ECO:0000256" key="3">
    <source>
        <dbReference type="ARBA" id="ARBA00022989"/>
    </source>
</evidence>
<feature type="transmembrane region" description="Helical" evidence="5">
    <location>
        <begin position="111"/>
        <end position="128"/>
    </location>
</feature>
<gene>
    <name evidence="7" type="ORF">FNV44_06200</name>
</gene>
<feature type="transmembrane region" description="Helical" evidence="5">
    <location>
        <begin position="279"/>
        <end position="298"/>
    </location>
</feature>
<dbReference type="RefSeq" id="WP_012243256.1">
    <property type="nucleotide sequence ID" value="NZ_JACAOE010000002.1"/>
</dbReference>
<dbReference type="Gene3D" id="1.20.1420.30">
    <property type="entry name" value="NCX, central ion-binding region"/>
    <property type="match status" value="1"/>
</dbReference>
<dbReference type="GeneID" id="41339462"/>
<reference evidence="7 8" key="1">
    <citation type="submission" date="2019-07" db="EMBL/GenBank/DDBJ databases">
        <title>Genome sequence of Acholeplasma laidlawii strain with increased resistance to erythromycin.</title>
        <authorList>
            <person name="Medvedeva E.S."/>
            <person name="Baranova N.B."/>
            <person name="Siniagina M.N."/>
            <person name="Mouzykantov A."/>
            <person name="Chernova O.A."/>
            <person name="Chernov V.M."/>
        </authorList>
    </citation>
    <scope>NUCLEOTIDE SEQUENCE [LARGE SCALE GENOMIC DNA]</scope>
    <source>
        <strain evidence="7 8">PG8REry</strain>
    </source>
</reference>
<dbReference type="InterPro" id="IPR004481">
    <property type="entry name" value="K/Na/Ca-exchanger"/>
</dbReference>
<keyword evidence="2 5" id="KW-0812">Transmembrane</keyword>
<feature type="transmembrane region" description="Helical" evidence="5">
    <location>
        <begin position="310"/>
        <end position="329"/>
    </location>
</feature>
<dbReference type="Pfam" id="PF01699">
    <property type="entry name" value="Na_Ca_ex"/>
    <property type="match status" value="2"/>
</dbReference>
<protein>
    <submittedName>
        <fullName evidence="7">Calcium/sodium antiporter</fullName>
    </submittedName>
</protein>
<dbReference type="GO" id="GO:0008273">
    <property type="term" value="F:calcium, potassium:sodium antiporter activity"/>
    <property type="evidence" value="ECO:0007669"/>
    <property type="project" value="TreeGrafter"/>
</dbReference>
<comment type="caution">
    <text evidence="7">The sequence shown here is derived from an EMBL/GenBank/DDBJ whole genome shotgun (WGS) entry which is preliminary data.</text>
</comment>
<organism evidence="7 8">
    <name type="scientific">Acholeplasma laidlawii</name>
    <dbReference type="NCBI Taxonomy" id="2148"/>
    <lineage>
        <taxon>Bacteria</taxon>
        <taxon>Bacillati</taxon>
        <taxon>Mycoplasmatota</taxon>
        <taxon>Mollicutes</taxon>
        <taxon>Acholeplasmatales</taxon>
        <taxon>Acholeplasmataceae</taxon>
        <taxon>Acholeplasma</taxon>
    </lineage>
</organism>
<feature type="transmembrane region" description="Helical" evidence="5">
    <location>
        <begin position="74"/>
        <end position="99"/>
    </location>
</feature>
<evidence type="ECO:0000313" key="8">
    <source>
        <dbReference type="Proteomes" id="UP000315938"/>
    </source>
</evidence>
<evidence type="ECO:0000313" key="7">
    <source>
        <dbReference type="EMBL" id="TRX99292.1"/>
    </source>
</evidence>
<feature type="domain" description="Sodium/calcium exchanger membrane region" evidence="6">
    <location>
        <begin position="7"/>
        <end position="154"/>
    </location>
</feature>
<feature type="transmembrane region" description="Helical" evidence="5">
    <location>
        <begin position="134"/>
        <end position="154"/>
    </location>
</feature>
<dbReference type="PANTHER" id="PTHR10846">
    <property type="entry name" value="SODIUM/POTASSIUM/CALCIUM EXCHANGER"/>
    <property type="match status" value="1"/>
</dbReference>
<dbReference type="InterPro" id="IPR044880">
    <property type="entry name" value="NCX_ion-bd_dom_sf"/>
</dbReference>
<sequence>MDYVINIGLLIIGFIFLVKGADFFVASSSSIARKFKVSPLVIGLTLVAFGTSLPELAVSFIASLTVEPGATADIAMGNVIGSSIVNISLILGLTALARPVKVSNTMYRKEFPYLLFSSILILVLALFFQSDTRIVWYEALILLITFIVYIYIMIKTGKSEDENVEFEILNMKKSVLLLVIGLAGVTLGGYMVTEGASNLATTVLVGLFGMSTTKAITLVGLSVVAVGTSLPEMVTSVVAAKKGENEIAFGNLVGSNIFNILFILGLSGLFTPLGINGDVVIDTFIMLGVTIIAVVFAITKDIVSKKEGLILVLIYATYITYIILRALTIV</sequence>
<dbReference type="OMA" id="ALIIMPM"/>
<keyword evidence="3 5" id="KW-1133">Transmembrane helix</keyword>
<feature type="transmembrane region" description="Helical" evidence="5">
    <location>
        <begin position="37"/>
        <end position="62"/>
    </location>
</feature>